<feature type="non-terminal residue" evidence="8">
    <location>
        <position position="61"/>
    </location>
</feature>
<evidence type="ECO:0000256" key="3">
    <source>
        <dbReference type="ARBA" id="ARBA00022475"/>
    </source>
</evidence>
<dbReference type="InterPro" id="IPR000515">
    <property type="entry name" value="MetI-like"/>
</dbReference>
<evidence type="ECO:0000256" key="5">
    <source>
        <dbReference type="ARBA" id="ARBA00022989"/>
    </source>
</evidence>
<keyword evidence="2" id="KW-0813">Transport</keyword>
<evidence type="ECO:0000256" key="2">
    <source>
        <dbReference type="ARBA" id="ARBA00022448"/>
    </source>
</evidence>
<evidence type="ECO:0000256" key="1">
    <source>
        <dbReference type="ARBA" id="ARBA00004651"/>
    </source>
</evidence>
<reference evidence="8" key="1">
    <citation type="journal article" date="2014" name="Front. Microbiol.">
        <title>High frequency of phylogenetically diverse reductive dehalogenase-homologous genes in deep subseafloor sedimentary metagenomes.</title>
        <authorList>
            <person name="Kawai M."/>
            <person name="Futagami T."/>
            <person name="Toyoda A."/>
            <person name="Takaki Y."/>
            <person name="Nishi S."/>
            <person name="Hori S."/>
            <person name="Arai W."/>
            <person name="Tsubouchi T."/>
            <person name="Morono Y."/>
            <person name="Uchiyama I."/>
            <person name="Ito T."/>
            <person name="Fujiyama A."/>
            <person name="Inagaki F."/>
            <person name="Takami H."/>
        </authorList>
    </citation>
    <scope>NUCLEOTIDE SEQUENCE</scope>
    <source>
        <strain evidence="8">Expedition CK06-06</strain>
    </source>
</reference>
<keyword evidence="5" id="KW-1133">Transmembrane helix</keyword>
<proteinExistence type="predicted"/>
<dbReference type="GO" id="GO:0055085">
    <property type="term" value="P:transmembrane transport"/>
    <property type="evidence" value="ECO:0007669"/>
    <property type="project" value="InterPro"/>
</dbReference>
<dbReference type="Pfam" id="PF00528">
    <property type="entry name" value="BPD_transp_1"/>
    <property type="match status" value="1"/>
</dbReference>
<comment type="subcellular location">
    <subcellularLocation>
        <location evidence="1">Cell membrane</location>
        <topology evidence="1">Multi-pass membrane protein</topology>
    </subcellularLocation>
</comment>
<keyword evidence="4" id="KW-0812">Transmembrane</keyword>
<dbReference type="PANTHER" id="PTHR30465:SF55">
    <property type="entry name" value="OLIGOPEPTIDE ABC TRANSPORTER, PERMEASE PROTEIN"/>
    <property type="match status" value="1"/>
</dbReference>
<gene>
    <name evidence="8" type="ORF">S03H2_14200</name>
</gene>
<evidence type="ECO:0000313" key="8">
    <source>
        <dbReference type="EMBL" id="GAH42618.1"/>
    </source>
</evidence>
<dbReference type="EMBL" id="BARU01007200">
    <property type="protein sequence ID" value="GAH42618.1"/>
    <property type="molecule type" value="Genomic_DNA"/>
</dbReference>
<evidence type="ECO:0000256" key="4">
    <source>
        <dbReference type="ARBA" id="ARBA00022692"/>
    </source>
</evidence>
<dbReference type="PANTHER" id="PTHR30465">
    <property type="entry name" value="INNER MEMBRANE ABC TRANSPORTER"/>
    <property type="match status" value="1"/>
</dbReference>
<evidence type="ECO:0000259" key="7">
    <source>
        <dbReference type="Pfam" id="PF00528"/>
    </source>
</evidence>
<comment type="caution">
    <text evidence="8">The sequence shown here is derived from an EMBL/GenBank/DDBJ whole genome shotgun (WGS) entry which is preliminary data.</text>
</comment>
<evidence type="ECO:0000256" key="6">
    <source>
        <dbReference type="ARBA" id="ARBA00023136"/>
    </source>
</evidence>
<feature type="domain" description="ABC transmembrane type-1" evidence="7">
    <location>
        <begin position="6"/>
        <end position="61"/>
    </location>
</feature>
<dbReference type="AlphaFoldDB" id="X1HBD1"/>
<organism evidence="8">
    <name type="scientific">marine sediment metagenome</name>
    <dbReference type="NCBI Taxonomy" id="412755"/>
    <lineage>
        <taxon>unclassified sequences</taxon>
        <taxon>metagenomes</taxon>
        <taxon>ecological metagenomes</taxon>
    </lineage>
</organism>
<sequence length="61" mass="6770">MNSLVSNIVSEDYVVYAEMGGVSNRNILFRYVMRNALLPQVTGLALQLGMIFNGALITEYV</sequence>
<accession>X1HBD1</accession>
<keyword evidence="6" id="KW-0472">Membrane</keyword>
<name>X1HBD1_9ZZZZ</name>
<keyword evidence="3" id="KW-1003">Cell membrane</keyword>
<protein>
    <recommendedName>
        <fullName evidence="7">ABC transmembrane type-1 domain-containing protein</fullName>
    </recommendedName>
</protein>
<dbReference type="GO" id="GO:0005886">
    <property type="term" value="C:plasma membrane"/>
    <property type="evidence" value="ECO:0007669"/>
    <property type="project" value="UniProtKB-SubCell"/>
</dbReference>